<name>A0A8I5NVU6_PAPAN</name>
<protein>
    <submittedName>
        <fullName evidence="2">Uncharacterized protein</fullName>
    </submittedName>
</protein>
<dbReference type="AlphaFoldDB" id="A0A8I5NVU6"/>
<reference evidence="2" key="3">
    <citation type="submission" date="2025-09" db="UniProtKB">
        <authorList>
            <consortium name="Ensembl"/>
        </authorList>
    </citation>
    <scope>IDENTIFICATION</scope>
</reference>
<reference evidence="2" key="2">
    <citation type="submission" date="2025-08" db="UniProtKB">
        <authorList>
            <consortium name="Ensembl"/>
        </authorList>
    </citation>
    <scope>IDENTIFICATION</scope>
</reference>
<keyword evidence="1" id="KW-0812">Transmembrane</keyword>
<evidence type="ECO:0000256" key="1">
    <source>
        <dbReference type="SAM" id="Phobius"/>
    </source>
</evidence>
<keyword evidence="1" id="KW-0472">Membrane</keyword>
<keyword evidence="3" id="KW-1185">Reference proteome</keyword>
<reference evidence="2 3" key="1">
    <citation type="submission" date="2012-03" db="EMBL/GenBank/DDBJ databases">
        <title>Whole Genome Assembly of Papio anubis.</title>
        <authorList>
            <person name="Liu Y.L."/>
            <person name="Abraham K.A."/>
            <person name="Akbar H.A."/>
            <person name="Ali S.A."/>
            <person name="Anosike U.A."/>
            <person name="Aqrawi P.A."/>
            <person name="Arias F.A."/>
            <person name="Attaway T.A."/>
            <person name="Awwad R.A."/>
            <person name="Babu C.B."/>
            <person name="Bandaranaike D.B."/>
            <person name="Battles P.B."/>
            <person name="Bell A.B."/>
            <person name="Beltran B.B."/>
            <person name="Berhane-Mersha D.B."/>
            <person name="Bess C.B."/>
            <person name="Bickham C.B."/>
            <person name="Bolden T.B."/>
            <person name="Carter K.C."/>
            <person name="Chau D.C."/>
            <person name="Chavez A.C."/>
            <person name="Clerc-Blankenburg K.C."/>
            <person name="Coyle M.C."/>
            <person name="Dao M.D."/>
            <person name="Davila M.L.D."/>
            <person name="Davy-Carroll L.D."/>
            <person name="Denson S.D."/>
            <person name="Dinh H.D."/>
            <person name="Fernandez S.F."/>
            <person name="Fernando P.F."/>
            <person name="Forbes L.F."/>
            <person name="Francis C.F."/>
            <person name="Francisco L.F."/>
            <person name="Fu Q.F."/>
            <person name="Garcia-Iii R.G."/>
            <person name="Garrett T.G."/>
            <person name="Gross S.G."/>
            <person name="Gubbala S.G."/>
            <person name="Hirani K.H."/>
            <person name="Hogues M.H."/>
            <person name="Hollins B.H."/>
            <person name="Jackson L.J."/>
            <person name="Javaid M.J."/>
            <person name="Jhangiani S.J."/>
            <person name="Johnson A.J."/>
            <person name="Johnson B.J."/>
            <person name="Jones J.J."/>
            <person name="Joshi V.J."/>
            <person name="Kalu J.K."/>
            <person name="Khan N.K."/>
            <person name="Korchina V.K."/>
            <person name="Kovar C.K."/>
            <person name="Lago L.L."/>
            <person name="Lara F.L."/>
            <person name="Le T.-K.L."/>
            <person name="Lee S.L."/>
            <person name="Legall-Iii F.L."/>
            <person name="Lemon S.L."/>
            <person name="Liu J.L."/>
            <person name="Liu Y.-S.L."/>
            <person name="Liyanage D.L."/>
            <person name="Lopez J.L."/>
            <person name="Lorensuhewa L.L."/>
            <person name="Mata R.M."/>
            <person name="Mathew T.M."/>
            <person name="Mercado C.M."/>
            <person name="Mercado I.M."/>
            <person name="Morales K.M."/>
            <person name="Morgan M.M."/>
            <person name="Munidasa M.M."/>
            <person name="Ngo D.N."/>
            <person name="Nguyen L.N."/>
            <person name="Nguyen T.N."/>
            <person name="Nguyen N.N."/>
            <person name="Obregon M.O."/>
            <person name="Okwuonu G.O."/>
            <person name="Ongeri F.O."/>
            <person name="Onwere C.O."/>
            <person name="Osifeso I.O."/>
            <person name="Parra A.P."/>
            <person name="Patil S.P."/>
            <person name="Perez A.P."/>
            <person name="Perez Y.P."/>
            <person name="Pham C.P."/>
            <person name="Pu L.-L.P."/>
            <person name="Puazo M.P."/>
            <person name="Quiroz J.Q."/>
            <person name="Rouhana J.R."/>
            <person name="Ruiz M.R."/>
            <person name="Ruiz S.-J.R."/>
            <person name="Saada N.S."/>
            <person name="Santibanez J.S."/>
            <person name="Scheel M.S."/>
            <person name="Schneider B.S."/>
            <person name="Simmons D.S."/>
            <person name="Sisson I.S."/>
            <person name="Tang L.-Y.T."/>
            <person name="Thornton R.T."/>
            <person name="Tisius J.T."/>
            <person name="Toledanes G.T."/>
            <person name="Trejos Z.T."/>
            <person name="Usmani K.U."/>
            <person name="Varghese R.V."/>
            <person name="Vattathil S.V."/>
            <person name="Vee V.V."/>
            <person name="Walker D.W."/>
            <person name="Weissenberger G.W."/>
            <person name="White C.W."/>
            <person name="Williams A.W."/>
            <person name="Woodworth J.W."/>
            <person name="Wright R.W."/>
            <person name="Zhu Y.Z."/>
            <person name="Han Y.H."/>
            <person name="Newsham I.N."/>
            <person name="Nazareth L.N."/>
            <person name="Worley K.W."/>
            <person name="Muzny D.M."/>
            <person name="Rogers J.R."/>
            <person name="Gibbs R.G."/>
        </authorList>
    </citation>
    <scope>NUCLEOTIDE SEQUENCE [LARGE SCALE GENOMIC DNA]</scope>
</reference>
<proteinExistence type="predicted"/>
<dbReference type="PANTHER" id="PTHR46254:SF6">
    <property type="entry name" value="HIGH MOBILITY GROUP AT-HOOK 2"/>
    <property type="match status" value="1"/>
</dbReference>
<organism evidence="2 3">
    <name type="scientific">Papio anubis</name>
    <name type="common">Olive baboon</name>
    <dbReference type="NCBI Taxonomy" id="9555"/>
    <lineage>
        <taxon>Eukaryota</taxon>
        <taxon>Metazoa</taxon>
        <taxon>Chordata</taxon>
        <taxon>Craniata</taxon>
        <taxon>Vertebrata</taxon>
        <taxon>Euteleostomi</taxon>
        <taxon>Mammalia</taxon>
        <taxon>Eutheria</taxon>
        <taxon>Euarchontoglires</taxon>
        <taxon>Primates</taxon>
        <taxon>Haplorrhini</taxon>
        <taxon>Catarrhini</taxon>
        <taxon>Cercopithecidae</taxon>
        <taxon>Cercopithecinae</taxon>
        <taxon>Papio</taxon>
    </lineage>
</organism>
<evidence type="ECO:0000313" key="3">
    <source>
        <dbReference type="Proteomes" id="UP000028761"/>
    </source>
</evidence>
<feature type="transmembrane region" description="Helical" evidence="1">
    <location>
        <begin position="20"/>
        <end position="39"/>
    </location>
</feature>
<keyword evidence="1" id="KW-1133">Transmembrane helix</keyword>
<dbReference type="Ensembl" id="ENSPANT00000073330.1">
    <property type="protein sequence ID" value="ENSPANP00000057770.1"/>
    <property type="gene ID" value="ENSPANG00000045218.1"/>
</dbReference>
<dbReference type="PANTHER" id="PTHR46254">
    <property type="entry name" value="PROTEIN GVQW1-RELATED"/>
    <property type="match status" value="1"/>
</dbReference>
<evidence type="ECO:0000313" key="2">
    <source>
        <dbReference type="Ensembl" id="ENSPANP00000057770.1"/>
    </source>
</evidence>
<sequence length="227" mass="25794">NLDFRFGNLLHLSRPLALEIFTFSSLFLSFIFFHCFPLCPRPSLCTNLLVQRGGRGCFSPCPRCPRDSLSSRRLEINSLVQCATPASFVSLDSKQVARRCLLEWTYGISLCCQTGVQSRDLGSLRPLPPGFKRFSCLSLPSSRDYRHRPPHPANFCIFSRDGASPCWPGWCQSLYLVICLPRPPKVLGGITGVGHHAWPMHTIFIFQLKIKFTNLSKEKCKRKVYLR</sequence>
<dbReference type="GeneTree" id="ENSGT00940000161627"/>
<dbReference type="Proteomes" id="UP000028761">
    <property type="component" value="Chromosome 5"/>
</dbReference>
<accession>A0A8I5NVU6</accession>